<dbReference type="EMBL" id="JACHIW010000001">
    <property type="protein sequence ID" value="MBB5156913.1"/>
    <property type="molecule type" value="Genomic_DNA"/>
</dbReference>
<proteinExistence type="predicted"/>
<evidence type="ECO:0000313" key="2">
    <source>
        <dbReference type="Proteomes" id="UP000584374"/>
    </source>
</evidence>
<dbReference type="RefSeq" id="WP_184727953.1">
    <property type="nucleotide sequence ID" value="NZ_JACHIW010000001.1"/>
</dbReference>
<reference evidence="1 2" key="1">
    <citation type="submission" date="2020-08" db="EMBL/GenBank/DDBJ databases">
        <title>Sequencing the genomes of 1000 actinobacteria strains.</title>
        <authorList>
            <person name="Klenk H.-P."/>
        </authorList>
    </citation>
    <scope>NUCLEOTIDE SEQUENCE [LARGE SCALE GENOMIC DNA]</scope>
    <source>
        <strain evidence="1 2">DSM 45584</strain>
    </source>
</reference>
<protein>
    <submittedName>
        <fullName evidence="1">Uncharacterized protein</fullName>
    </submittedName>
</protein>
<keyword evidence="2" id="KW-1185">Reference proteome</keyword>
<gene>
    <name evidence="1" type="ORF">BJ970_004447</name>
</gene>
<dbReference type="Proteomes" id="UP000584374">
    <property type="component" value="Unassembled WGS sequence"/>
</dbReference>
<comment type="caution">
    <text evidence="1">The sequence shown here is derived from an EMBL/GenBank/DDBJ whole genome shotgun (WGS) entry which is preliminary data.</text>
</comment>
<organism evidence="1 2">
    <name type="scientific">Saccharopolyspora phatthalungensis</name>
    <dbReference type="NCBI Taxonomy" id="664693"/>
    <lineage>
        <taxon>Bacteria</taxon>
        <taxon>Bacillati</taxon>
        <taxon>Actinomycetota</taxon>
        <taxon>Actinomycetes</taxon>
        <taxon>Pseudonocardiales</taxon>
        <taxon>Pseudonocardiaceae</taxon>
        <taxon>Saccharopolyspora</taxon>
    </lineage>
</organism>
<name>A0A840QHX4_9PSEU</name>
<evidence type="ECO:0000313" key="1">
    <source>
        <dbReference type="EMBL" id="MBB5156913.1"/>
    </source>
</evidence>
<sequence length="62" mass="6773">MVGRLGAPQGRGITTQRIQIASVEIVFLIDDWFGVAVANRLAEAPPTGSRIENFGIRVHRVD</sequence>
<accession>A0A840QHX4</accession>
<dbReference type="AlphaFoldDB" id="A0A840QHX4"/>